<reference evidence="2" key="1">
    <citation type="journal article" date="2013" name="Stand. Genomic Sci.">
        <title>Complete genome sequence of the bile-resistant pigment-producing anaerobe Alistipes finegoldii type strain (AHN2437(T)).</title>
        <authorList>
            <person name="Mavromatis K."/>
            <person name="Stackebrandt E."/>
            <person name="Munk C."/>
            <person name="Lapidus A."/>
            <person name="Nolan M."/>
            <person name="Lucas S."/>
            <person name="Hammon N."/>
            <person name="Deshpande S."/>
            <person name="Cheng J.F."/>
            <person name="Tapia R."/>
            <person name="Goodwin L.A."/>
            <person name="Pitluck S."/>
            <person name="Liolios K."/>
            <person name="Pagani I."/>
            <person name="Ivanova N."/>
            <person name="Mikhailova N."/>
            <person name="Huntemann M."/>
            <person name="Pati A."/>
            <person name="Chen A."/>
            <person name="Palaniappan K."/>
            <person name="Land M."/>
            <person name="Hauser L."/>
            <person name="Rohde M."/>
            <person name="Gronow S."/>
            <person name="Goker M."/>
            <person name="Detter J.C."/>
            <person name="Bristow J."/>
            <person name="Eisen J.A."/>
            <person name="Markowitz V."/>
            <person name="Hugenholtz P."/>
            <person name="Kyrpides N.C."/>
            <person name="Klenk H.P."/>
            <person name="Woyke T."/>
        </authorList>
    </citation>
    <scope>NUCLEOTIDE SEQUENCE</scope>
    <source>
        <strain evidence="2">DSM 17242 / JCM 16770 / AHN 2437 / CCUG 46020 / CIP 107999</strain>
    </source>
</reference>
<gene>
    <name evidence="1" type="ordered locus">Alfi_0792</name>
</gene>
<dbReference type="AlphaFoldDB" id="I3YJJ8"/>
<sequence>MGKKGVKRNINTLRRIKLVCDIVNEHYEAGVLKKCYKAVWREHVYPVYPMCYRTFLNYISTPPKELNEAEEAERQRQLSLF</sequence>
<organism evidence="1 2">
    <name type="scientific">Alistipes finegoldii (strain DSM 17242 / JCM 16770 / CCUG 46020 / CIP 107999 / KCTC 15236 / AHN 2437)</name>
    <dbReference type="NCBI Taxonomy" id="679935"/>
    <lineage>
        <taxon>Bacteria</taxon>
        <taxon>Pseudomonadati</taxon>
        <taxon>Bacteroidota</taxon>
        <taxon>Bacteroidia</taxon>
        <taxon>Bacteroidales</taxon>
        <taxon>Rikenellaceae</taxon>
        <taxon>Alistipes</taxon>
    </lineage>
</organism>
<proteinExistence type="predicted"/>
<dbReference type="KEGG" id="afd:Alfi_0792"/>
<evidence type="ECO:0000313" key="1">
    <source>
        <dbReference type="EMBL" id="AFL77166.1"/>
    </source>
</evidence>
<evidence type="ECO:0000313" key="2">
    <source>
        <dbReference type="Proteomes" id="UP000006052"/>
    </source>
</evidence>
<dbReference type="RefSeq" id="WP_014774850.1">
    <property type="nucleotide sequence ID" value="NC_018011.1"/>
</dbReference>
<protein>
    <submittedName>
        <fullName evidence="1">Uncharacterized protein</fullName>
    </submittedName>
</protein>
<dbReference type="STRING" id="679935.Alfi_0792"/>
<dbReference type="PATRIC" id="fig|679935.3.peg.736"/>
<dbReference type="HOGENOM" id="CLU_2566261_0_0_10"/>
<accession>I3YJJ8</accession>
<dbReference type="EMBL" id="CP003274">
    <property type="protein sequence ID" value="AFL77166.1"/>
    <property type="molecule type" value="Genomic_DNA"/>
</dbReference>
<dbReference type="Proteomes" id="UP000006052">
    <property type="component" value="Chromosome"/>
</dbReference>
<name>I3YJJ8_ALIFI</name>